<evidence type="ECO:0000313" key="3">
    <source>
        <dbReference type="Proteomes" id="UP000765509"/>
    </source>
</evidence>
<dbReference type="EMBL" id="AVOT02030386">
    <property type="protein sequence ID" value="MBW0523561.1"/>
    <property type="molecule type" value="Genomic_DNA"/>
</dbReference>
<dbReference type="OrthoDB" id="2507233at2759"/>
<comment type="caution">
    <text evidence="2">The sequence shown here is derived from an EMBL/GenBank/DDBJ whole genome shotgun (WGS) entry which is preliminary data.</text>
</comment>
<feature type="compositionally biased region" description="Polar residues" evidence="1">
    <location>
        <begin position="1"/>
        <end position="15"/>
    </location>
</feature>
<proteinExistence type="predicted"/>
<gene>
    <name evidence="2" type="ORF">O181_063276</name>
</gene>
<keyword evidence="3" id="KW-1185">Reference proteome</keyword>
<protein>
    <submittedName>
        <fullName evidence="2">Uncharacterized protein</fullName>
    </submittedName>
</protein>
<dbReference type="AlphaFoldDB" id="A0A9Q3EJQ1"/>
<evidence type="ECO:0000256" key="1">
    <source>
        <dbReference type="SAM" id="MobiDB-lite"/>
    </source>
</evidence>
<dbReference type="Proteomes" id="UP000765509">
    <property type="component" value="Unassembled WGS sequence"/>
</dbReference>
<accession>A0A9Q3EJQ1</accession>
<feature type="region of interest" description="Disordered" evidence="1">
    <location>
        <begin position="60"/>
        <end position="88"/>
    </location>
</feature>
<reference evidence="2" key="1">
    <citation type="submission" date="2021-03" db="EMBL/GenBank/DDBJ databases">
        <title>Draft genome sequence of rust myrtle Austropuccinia psidii MF-1, a brazilian biotype.</title>
        <authorList>
            <person name="Quecine M.C."/>
            <person name="Pachon D.M.R."/>
            <person name="Bonatelli M.L."/>
            <person name="Correr F.H."/>
            <person name="Franceschini L.M."/>
            <person name="Leite T.F."/>
            <person name="Margarido G.R.A."/>
            <person name="Almeida C.A."/>
            <person name="Ferrarezi J.A."/>
            <person name="Labate C.A."/>
        </authorList>
    </citation>
    <scope>NUCLEOTIDE SEQUENCE</scope>
    <source>
        <strain evidence="2">MF-1</strain>
    </source>
</reference>
<evidence type="ECO:0000313" key="2">
    <source>
        <dbReference type="EMBL" id="MBW0523561.1"/>
    </source>
</evidence>
<organism evidence="2 3">
    <name type="scientific">Austropuccinia psidii MF-1</name>
    <dbReference type="NCBI Taxonomy" id="1389203"/>
    <lineage>
        <taxon>Eukaryota</taxon>
        <taxon>Fungi</taxon>
        <taxon>Dikarya</taxon>
        <taxon>Basidiomycota</taxon>
        <taxon>Pucciniomycotina</taxon>
        <taxon>Pucciniomycetes</taxon>
        <taxon>Pucciniales</taxon>
        <taxon>Sphaerophragmiaceae</taxon>
        <taxon>Austropuccinia</taxon>
    </lineage>
</organism>
<sequence>MSDPFSSATEYNQMTGYDAFDTTGDLEDFEEGVFGFGEDPLPSRKDSFMGTLFDFDLLEQSNSGNEENVDDMINPHHDEGEWDPAQVL</sequence>
<name>A0A9Q3EJQ1_9BASI</name>
<feature type="region of interest" description="Disordered" evidence="1">
    <location>
        <begin position="1"/>
        <end position="23"/>
    </location>
</feature>